<dbReference type="STRING" id="1075417.SAMN05421823_102145"/>
<accession>A0A1G9A0P8</accession>
<evidence type="ECO:0000313" key="9">
    <source>
        <dbReference type="EMBL" id="SDK20831.1"/>
    </source>
</evidence>
<dbReference type="RefSeq" id="WP_089679571.1">
    <property type="nucleotide sequence ID" value="NZ_FNFO01000002.1"/>
</dbReference>
<dbReference type="Proteomes" id="UP000198510">
    <property type="component" value="Unassembled WGS sequence"/>
</dbReference>
<dbReference type="PIRSF" id="PIRSF025414">
    <property type="entry name" value="Alpha-L-arabinofuranosidase"/>
    <property type="match status" value="1"/>
</dbReference>
<dbReference type="CDD" id="cd18820">
    <property type="entry name" value="GH43_LbAraf43-like"/>
    <property type="match status" value="1"/>
</dbReference>
<keyword evidence="10" id="KW-1185">Reference proteome</keyword>
<dbReference type="InterPro" id="IPR023296">
    <property type="entry name" value="Glyco_hydro_beta-prop_sf"/>
</dbReference>
<keyword evidence="4 7" id="KW-0326">Glycosidase</keyword>
<dbReference type="Pfam" id="PF04616">
    <property type="entry name" value="Glyco_hydro_43"/>
    <property type="match status" value="1"/>
</dbReference>
<dbReference type="Gene3D" id="2.115.10.20">
    <property type="entry name" value="Glycosyl hydrolase domain, family 43"/>
    <property type="match status" value="1"/>
</dbReference>
<sequence>MLPYLASLIRHSKFPYRPWRFILLPLLQTLFLCGSGFAQTTFTNPLLDNGADPWVFLKDGTYYYTQTLGNRLAIWKTKDLTQLAQATPVTVWKPPQSGPNSEAIWAPELHFLYGKWYLYYTATDAANPGDATRYVFVLENASADPQTGTWVDRGRVNTTYAGLDGSVFTWKGQLYFLYSAYVGPQSRLYLARMENPWTLTGPQVELAQPLYEWEKFGEREILEGPEFLVGRNGKVCIVYSASACWDDNYALGLLTASGDSDLMDPAAWTRSVRPVFGTSAKNNVYGPGHNCFTTSPDGTEDWIVYHAKATANGECRERNVRMQPFGWHADGTPHFDEPVDTDHPLPKPSNR</sequence>
<feature type="active site" description="Proton donor" evidence="5">
    <location>
        <position position="223"/>
    </location>
</feature>
<proteinExistence type="inferred from homology"/>
<keyword evidence="2" id="KW-0732">Signal</keyword>
<evidence type="ECO:0000256" key="6">
    <source>
        <dbReference type="PIRSR" id="PIRSR606710-2"/>
    </source>
</evidence>
<dbReference type="SUPFAM" id="SSF75005">
    <property type="entry name" value="Arabinanase/levansucrase/invertase"/>
    <property type="match status" value="1"/>
</dbReference>
<evidence type="ECO:0000256" key="1">
    <source>
        <dbReference type="ARBA" id="ARBA00009865"/>
    </source>
</evidence>
<dbReference type="InterPro" id="IPR016828">
    <property type="entry name" value="Alpha-L-arabinofuranosidase"/>
</dbReference>
<comment type="similarity">
    <text evidence="1 7">Belongs to the glycosyl hydrolase 43 family.</text>
</comment>
<evidence type="ECO:0000256" key="7">
    <source>
        <dbReference type="RuleBase" id="RU361187"/>
    </source>
</evidence>
<keyword evidence="3 7" id="KW-0378">Hydrolase</keyword>
<dbReference type="AlphaFoldDB" id="A0A1G9A0P8"/>
<evidence type="ECO:0000256" key="2">
    <source>
        <dbReference type="ARBA" id="ARBA00022729"/>
    </source>
</evidence>
<dbReference type="OrthoDB" id="177947at2"/>
<evidence type="ECO:0000256" key="4">
    <source>
        <dbReference type="ARBA" id="ARBA00023295"/>
    </source>
</evidence>
<dbReference type="PANTHER" id="PTHR43817">
    <property type="entry name" value="GLYCOSYL HYDROLASE"/>
    <property type="match status" value="1"/>
</dbReference>
<evidence type="ECO:0000313" key="10">
    <source>
        <dbReference type="Proteomes" id="UP000198510"/>
    </source>
</evidence>
<dbReference type="PANTHER" id="PTHR43817:SF1">
    <property type="entry name" value="HYDROLASE, FAMILY 43, PUTATIVE (AFU_ORTHOLOGUE AFUA_3G01660)-RELATED"/>
    <property type="match status" value="1"/>
</dbReference>
<dbReference type="InterPro" id="IPR006710">
    <property type="entry name" value="Glyco_hydro_43"/>
</dbReference>
<gene>
    <name evidence="9" type="ORF">SAMN05421823_102145</name>
</gene>
<feature type="site" description="Important for catalytic activity, responsible for pKa modulation of the active site Glu and correct orientation of both the proton donor and substrate" evidence="6">
    <location>
        <position position="164"/>
    </location>
</feature>
<protein>
    <submittedName>
        <fullName evidence="9">Beta-xylosidase, GH43 family</fullName>
    </submittedName>
</protein>
<feature type="region of interest" description="Disordered" evidence="8">
    <location>
        <begin position="327"/>
        <end position="351"/>
    </location>
</feature>
<evidence type="ECO:0000256" key="3">
    <source>
        <dbReference type="ARBA" id="ARBA00022801"/>
    </source>
</evidence>
<name>A0A1G9A0P8_9BACT</name>
<evidence type="ECO:0000256" key="5">
    <source>
        <dbReference type="PIRSR" id="PIRSR606710-1"/>
    </source>
</evidence>
<feature type="compositionally biased region" description="Basic and acidic residues" evidence="8">
    <location>
        <begin position="331"/>
        <end position="345"/>
    </location>
</feature>
<organism evidence="9 10">
    <name type="scientific">Catalinimonas alkaloidigena</name>
    <dbReference type="NCBI Taxonomy" id="1075417"/>
    <lineage>
        <taxon>Bacteria</taxon>
        <taxon>Pseudomonadati</taxon>
        <taxon>Bacteroidota</taxon>
        <taxon>Cytophagia</taxon>
        <taxon>Cytophagales</taxon>
        <taxon>Catalimonadaceae</taxon>
        <taxon>Catalinimonas</taxon>
    </lineage>
</organism>
<reference evidence="9 10" key="1">
    <citation type="submission" date="2016-10" db="EMBL/GenBank/DDBJ databases">
        <authorList>
            <person name="de Groot N.N."/>
        </authorList>
    </citation>
    <scope>NUCLEOTIDE SEQUENCE [LARGE SCALE GENOMIC DNA]</scope>
    <source>
        <strain evidence="9 10">DSM 25186</strain>
    </source>
</reference>
<dbReference type="EMBL" id="FNFO01000002">
    <property type="protein sequence ID" value="SDK20831.1"/>
    <property type="molecule type" value="Genomic_DNA"/>
</dbReference>
<dbReference type="GO" id="GO:0004553">
    <property type="term" value="F:hydrolase activity, hydrolyzing O-glycosyl compounds"/>
    <property type="evidence" value="ECO:0007669"/>
    <property type="project" value="InterPro"/>
</dbReference>
<feature type="active site" description="Proton acceptor" evidence="5">
    <location>
        <position position="52"/>
    </location>
</feature>
<dbReference type="GO" id="GO:0005975">
    <property type="term" value="P:carbohydrate metabolic process"/>
    <property type="evidence" value="ECO:0007669"/>
    <property type="project" value="InterPro"/>
</dbReference>
<evidence type="ECO:0000256" key="8">
    <source>
        <dbReference type="SAM" id="MobiDB-lite"/>
    </source>
</evidence>